<keyword evidence="1" id="KW-0472">Membrane</keyword>
<reference evidence="2 3" key="1">
    <citation type="journal article" date="2013" name="Genome Announc.">
        <title>Genome Sequence of the Pigment-Producing Bacterium Pseudogulbenkiania ferrooxidans, Isolated from Loktak Lake.</title>
        <authorList>
            <person name="Puranik S."/>
            <person name="Talkal R."/>
            <person name="Qureshi A."/>
            <person name="Khardenavis A."/>
            <person name="Kapley A."/>
            <person name="Purohit H.J."/>
        </authorList>
    </citation>
    <scope>NUCLEOTIDE SEQUENCE [LARGE SCALE GENOMIC DNA]</scope>
    <source>
        <strain evidence="2 3">EGD-HP2</strain>
    </source>
</reference>
<protein>
    <submittedName>
        <fullName evidence="2">Uncharacterized protein</fullName>
    </submittedName>
</protein>
<organism evidence="2 3">
    <name type="scientific">Pseudogulbenkiania ferrooxidans EGD-HP2</name>
    <dbReference type="NCBI Taxonomy" id="1388764"/>
    <lineage>
        <taxon>Bacteria</taxon>
        <taxon>Pseudomonadati</taxon>
        <taxon>Pseudomonadota</taxon>
        <taxon>Betaproteobacteria</taxon>
        <taxon>Neisseriales</taxon>
        <taxon>Chromobacteriaceae</taxon>
        <taxon>Pseudogulbenkiania</taxon>
    </lineage>
</organism>
<gene>
    <name evidence="2" type="ORF">O166_14435</name>
</gene>
<proteinExistence type="predicted"/>
<evidence type="ECO:0000256" key="1">
    <source>
        <dbReference type="SAM" id="Phobius"/>
    </source>
</evidence>
<keyword evidence="1" id="KW-1133">Transmembrane helix</keyword>
<dbReference type="Proteomes" id="UP000016426">
    <property type="component" value="Unassembled WGS sequence"/>
</dbReference>
<evidence type="ECO:0000313" key="3">
    <source>
        <dbReference type="Proteomes" id="UP000016426"/>
    </source>
</evidence>
<feature type="transmembrane region" description="Helical" evidence="1">
    <location>
        <begin position="45"/>
        <end position="65"/>
    </location>
</feature>
<comment type="caution">
    <text evidence="2">The sequence shown here is derived from an EMBL/GenBank/DDBJ whole genome shotgun (WGS) entry which is preliminary data.</text>
</comment>
<keyword evidence="1" id="KW-0812">Transmembrane</keyword>
<name>A0ABP2XHN8_9NEIS</name>
<evidence type="ECO:0000313" key="2">
    <source>
        <dbReference type="EMBL" id="ERE00385.1"/>
    </source>
</evidence>
<keyword evidence="3" id="KW-1185">Reference proteome</keyword>
<dbReference type="EMBL" id="AVPH01000276">
    <property type="protein sequence ID" value="ERE00385.1"/>
    <property type="molecule type" value="Genomic_DNA"/>
</dbReference>
<sequence>MVMSMALRSVWRLFSAGRVPSDDVEYPAHMARAAAMDFSSSPWSQLMLTPGKLAALSGLTFLFLISQLVRIK</sequence>
<accession>A0ABP2XHN8</accession>